<reference evidence="4" key="1">
    <citation type="submission" date="2020-11" db="EMBL/GenBank/DDBJ databases">
        <authorList>
            <consortium name="DOE Joint Genome Institute"/>
            <person name="Ahrendt S."/>
            <person name="Riley R."/>
            <person name="Andreopoulos W."/>
            <person name="Labutti K."/>
            <person name="Pangilinan J."/>
            <person name="Ruiz-Duenas F.J."/>
            <person name="Barrasa J.M."/>
            <person name="Sanchez-Garcia M."/>
            <person name="Camarero S."/>
            <person name="Miyauchi S."/>
            <person name="Serrano A."/>
            <person name="Linde D."/>
            <person name="Babiker R."/>
            <person name="Drula E."/>
            <person name="Ayuso-Fernandez I."/>
            <person name="Pacheco R."/>
            <person name="Padilla G."/>
            <person name="Ferreira P."/>
            <person name="Barriuso J."/>
            <person name="Kellner H."/>
            <person name="Castanera R."/>
            <person name="Alfaro M."/>
            <person name="Ramirez L."/>
            <person name="Pisabarro A.G."/>
            <person name="Kuo A."/>
            <person name="Tritt A."/>
            <person name="Lipzen A."/>
            <person name="He G."/>
            <person name="Yan M."/>
            <person name="Ng V."/>
            <person name="Cullen D."/>
            <person name="Martin F."/>
            <person name="Rosso M.-N."/>
            <person name="Henrissat B."/>
            <person name="Hibbett D."/>
            <person name="Martinez A.T."/>
            <person name="Grigoriev I.V."/>
        </authorList>
    </citation>
    <scope>NUCLEOTIDE SEQUENCE</scope>
    <source>
        <strain evidence="4">CBS 506.95</strain>
    </source>
</reference>
<dbReference type="GO" id="GO:0060090">
    <property type="term" value="F:molecular adaptor activity"/>
    <property type="evidence" value="ECO:0007669"/>
    <property type="project" value="TreeGrafter"/>
</dbReference>
<gene>
    <name evidence="4" type="ORF">CPB83DRAFT_641657</name>
</gene>
<feature type="repeat" description="TPR" evidence="3">
    <location>
        <begin position="10"/>
        <end position="43"/>
    </location>
</feature>
<dbReference type="InterPro" id="IPR011990">
    <property type="entry name" value="TPR-like_helical_dom_sf"/>
</dbReference>
<dbReference type="InterPro" id="IPR047150">
    <property type="entry name" value="SGT"/>
</dbReference>
<keyword evidence="2 3" id="KW-0802">TPR repeat</keyword>
<dbReference type="EMBL" id="MU157905">
    <property type="protein sequence ID" value="KAF9524093.1"/>
    <property type="molecule type" value="Genomic_DNA"/>
</dbReference>
<dbReference type="Proteomes" id="UP000807306">
    <property type="component" value="Unassembled WGS sequence"/>
</dbReference>
<dbReference type="OrthoDB" id="2423701at2759"/>
<dbReference type="GO" id="GO:0006620">
    <property type="term" value="P:post-translational protein targeting to endoplasmic reticulum membrane"/>
    <property type="evidence" value="ECO:0007669"/>
    <property type="project" value="TreeGrafter"/>
</dbReference>
<dbReference type="GO" id="GO:0072380">
    <property type="term" value="C:TRC complex"/>
    <property type="evidence" value="ECO:0007669"/>
    <property type="project" value="TreeGrafter"/>
</dbReference>
<dbReference type="PANTHER" id="PTHR45831:SF5">
    <property type="entry name" value="STI1 DOMAIN-CONTAINING PROTEIN"/>
    <property type="match status" value="1"/>
</dbReference>
<dbReference type="PANTHER" id="PTHR45831">
    <property type="entry name" value="LD24721P"/>
    <property type="match status" value="1"/>
</dbReference>
<comment type="caution">
    <text evidence="4">The sequence shown here is derived from an EMBL/GenBank/DDBJ whole genome shotgun (WGS) entry which is preliminary data.</text>
</comment>
<dbReference type="PROSITE" id="PS50005">
    <property type="entry name" value="TPR"/>
    <property type="match status" value="1"/>
</dbReference>
<evidence type="ECO:0000256" key="2">
    <source>
        <dbReference type="ARBA" id="ARBA00022803"/>
    </source>
</evidence>
<sequence length="538" mass="61617">MTDPSLIRDAEAIKAEGNMLYKQRKYKAAHRKFSLAIQLNSNDEIYLTNRAACSMAMQKHSDARVDAKRATEINPSYIKAWLWLSLASKALQEWEEAIVALQRLISLLPVPENDPQRRQYTSQLENARKALKKGSPRRMNIPDEPNDIKPPWVIAEEKMNLLRTKERVLSSGWVLWHAHRGIDELCMLTERQSGSNASWMGKPDALVDLCNGLMRDERVMMLHSPQLLSKLQSQILFQIFVYGCWDDLDVDDVKEKALQMIEVKGWTSTRDALSMTIRVWIVQGMLTSQQHDHSLALQHFSRVNEILTWGCTVWHDVPIKDRGCIFEWTFLRNAKLHYLSAIQLALRHDVEDCRFTVRQLLSLCRDLVTETDLHPPTGGIELDPGFYSSFWVYPKAYALSFMGWCYGENGKKATDASSACAAYSKSFDYFYQAAKTLPPDEDLIVPMLLEGLDNAYLANLPINKILPLINLMDQVDCEVYDFWGNIFDVPFRIKAIEGVIAFGDAFAQSRRAGRCTDRSIVKPKTMVRFSFILSSRSF</sequence>
<proteinExistence type="predicted"/>
<evidence type="ECO:0000313" key="5">
    <source>
        <dbReference type="Proteomes" id="UP000807306"/>
    </source>
</evidence>
<name>A0A9P6E7I7_9AGAR</name>
<organism evidence="4 5">
    <name type="scientific">Crepidotus variabilis</name>
    <dbReference type="NCBI Taxonomy" id="179855"/>
    <lineage>
        <taxon>Eukaryota</taxon>
        <taxon>Fungi</taxon>
        <taxon>Dikarya</taxon>
        <taxon>Basidiomycota</taxon>
        <taxon>Agaricomycotina</taxon>
        <taxon>Agaricomycetes</taxon>
        <taxon>Agaricomycetidae</taxon>
        <taxon>Agaricales</taxon>
        <taxon>Agaricineae</taxon>
        <taxon>Crepidotaceae</taxon>
        <taxon>Crepidotus</taxon>
    </lineage>
</organism>
<dbReference type="SUPFAM" id="SSF48452">
    <property type="entry name" value="TPR-like"/>
    <property type="match status" value="1"/>
</dbReference>
<evidence type="ECO:0000256" key="1">
    <source>
        <dbReference type="ARBA" id="ARBA00022737"/>
    </source>
</evidence>
<keyword evidence="1" id="KW-0677">Repeat</keyword>
<dbReference type="SMART" id="SM00028">
    <property type="entry name" value="TPR"/>
    <property type="match status" value="3"/>
</dbReference>
<dbReference type="InterPro" id="IPR019734">
    <property type="entry name" value="TPR_rpt"/>
</dbReference>
<evidence type="ECO:0000256" key="3">
    <source>
        <dbReference type="PROSITE-ProRule" id="PRU00339"/>
    </source>
</evidence>
<protein>
    <recommendedName>
        <fullName evidence="6">TPR-like protein</fullName>
    </recommendedName>
</protein>
<dbReference type="AlphaFoldDB" id="A0A9P6E7I7"/>
<evidence type="ECO:0000313" key="4">
    <source>
        <dbReference type="EMBL" id="KAF9524093.1"/>
    </source>
</evidence>
<keyword evidence="5" id="KW-1185">Reference proteome</keyword>
<dbReference type="Gene3D" id="1.25.40.10">
    <property type="entry name" value="Tetratricopeptide repeat domain"/>
    <property type="match status" value="1"/>
</dbReference>
<evidence type="ECO:0008006" key="6">
    <source>
        <dbReference type="Google" id="ProtNLM"/>
    </source>
</evidence>
<dbReference type="GO" id="GO:0016020">
    <property type="term" value="C:membrane"/>
    <property type="evidence" value="ECO:0007669"/>
    <property type="project" value="TreeGrafter"/>
</dbReference>
<accession>A0A9P6E7I7</accession>